<dbReference type="Pfam" id="PF03321">
    <property type="entry name" value="GH3"/>
    <property type="match status" value="1"/>
</dbReference>
<evidence type="ECO:0000313" key="3">
    <source>
        <dbReference type="EMBL" id="MCF0062782.1"/>
    </source>
</evidence>
<dbReference type="GO" id="GO:0016881">
    <property type="term" value="F:acid-amino acid ligase activity"/>
    <property type="evidence" value="ECO:0007669"/>
    <property type="project" value="TreeGrafter"/>
</dbReference>
<keyword evidence="4" id="KW-1185">Reference proteome</keyword>
<reference evidence="3" key="1">
    <citation type="submission" date="2021-12" db="EMBL/GenBank/DDBJ databases">
        <title>Novel species in genus Dyadobacter.</title>
        <authorList>
            <person name="Ma C."/>
        </authorList>
    </citation>
    <scope>NUCLEOTIDE SEQUENCE</scope>
    <source>
        <strain evidence="3">LJ419</strain>
    </source>
</reference>
<dbReference type="RefSeq" id="WP_234606794.1">
    <property type="nucleotide sequence ID" value="NZ_JAJTTB010000007.1"/>
</dbReference>
<comment type="caution">
    <text evidence="3">The sequence shown here is derived from an EMBL/GenBank/DDBJ whole genome shotgun (WGS) entry which is preliminary data.</text>
</comment>
<dbReference type="Pfam" id="PF23571">
    <property type="entry name" value="GH3_M"/>
    <property type="match status" value="1"/>
</dbReference>
<dbReference type="InterPro" id="IPR004993">
    <property type="entry name" value="GH3"/>
</dbReference>
<evidence type="ECO:0000259" key="1">
    <source>
        <dbReference type="Pfam" id="PF23571"/>
    </source>
</evidence>
<dbReference type="AlphaFoldDB" id="A0A9X1PJV6"/>
<dbReference type="Proteomes" id="UP001139000">
    <property type="component" value="Unassembled WGS sequence"/>
</dbReference>
<dbReference type="PANTHER" id="PTHR31901">
    <property type="entry name" value="GH3 DOMAIN-CONTAINING PROTEIN"/>
    <property type="match status" value="1"/>
</dbReference>
<dbReference type="InterPro" id="IPR055378">
    <property type="entry name" value="GH3_C"/>
</dbReference>
<gene>
    <name evidence="3" type="ORF">LXM26_14835</name>
</gene>
<evidence type="ECO:0000259" key="2">
    <source>
        <dbReference type="Pfam" id="PF23572"/>
    </source>
</evidence>
<dbReference type="GO" id="GO:0005737">
    <property type="term" value="C:cytoplasm"/>
    <property type="evidence" value="ECO:0007669"/>
    <property type="project" value="TreeGrafter"/>
</dbReference>
<dbReference type="InterPro" id="IPR055377">
    <property type="entry name" value="GH3_M"/>
</dbReference>
<dbReference type="EMBL" id="JAJTTC010000003">
    <property type="protein sequence ID" value="MCF0062782.1"/>
    <property type="molecule type" value="Genomic_DNA"/>
</dbReference>
<proteinExistence type="predicted"/>
<organism evidence="3 4">
    <name type="scientific">Dyadobacter chenwenxiniae</name>
    <dbReference type="NCBI Taxonomy" id="2906456"/>
    <lineage>
        <taxon>Bacteria</taxon>
        <taxon>Pseudomonadati</taxon>
        <taxon>Bacteroidota</taxon>
        <taxon>Cytophagia</taxon>
        <taxon>Cytophagales</taxon>
        <taxon>Spirosomataceae</taxon>
        <taxon>Dyadobacter</taxon>
    </lineage>
</organism>
<feature type="domain" description="GH3 middle" evidence="1">
    <location>
        <begin position="306"/>
        <end position="370"/>
    </location>
</feature>
<evidence type="ECO:0000313" key="4">
    <source>
        <dbReference type="Proteomes" id="UP001139000"/>
    </source>
</evidence>
<accession>A0A9X1PJV6</accession>
<dbReference type="Pfam" id="PF23572">
    <property type="entry name" value="GH3_C"/>
    <property type="match status" value="1"/>
</dbReference>
<dbReference type="PANTHER" id="PTHR31901:SF9">
    <property type="entry name" value="GH3 DOMAIN-CONTAINING PROTEIN"/>
    <property type="match status" value="1"/>
</dbReference>
<sequence>MALVGSLLKKGIHISNIVANRRKASLHIQQKKTLAKLLAKARYTEFGEKYNFDELLSSILFSEKGAYYELYKKTVPVYDYNKIFNEWWHRSLEGEKDICWPGQIKYYALSSGTSEAATKHIPVTKAMSRAIQKTSIRQILSLGHYKDLPNDLYEKGFLMLGGSTNLNNQDKHFEGDLSGITAKQIPYWFRPYYKPGEKIAAQKDWGLKLEEITKQAHEWDIGFIVGVPAWIQLLMEKIIAHYKVNTIHDIWPNLQVFAHGGVSFEPYRKGFEKLLARPLIYINTYLASEGFIAYQTRPGSQGMELVCDNGIFFEFIPFNEKNFDSEGTLLPDPETLMVDQVEEGKEYALLLSTCAGSWRYLIGDTVKFIDKSKGEIVITGRTKHYLSLCGEHLSVDNMNKAVDLVSDEMGLTVKEFTVCGIEYGSMFAHHWYVGVEETDVNAEELKTKLDAKLAELNDDYAVERRHALKEVFVTVLPNKAFYDWMNSKGKMGGQHKFPRVFKNFLMDDWKGFLEKNGYIKDEPSINSGN</sequence>
<name>A0A9X1PJV6_9BACT</name>
<feature type="domain" description="GH3 C-terminal" evidence="2">
    <location>
        <begin position="397"/>
        <end position="503"/>
    </location>
</feature>
<protein>
    <submittedName>
        <fullName evidence="3">GH3 auxin-responsive promoter family protein</fullName>
    </submittedName>
</protein>